<sequence length="106" mass="10887">AATDAATAFLAAASSAPRGACDLLAPATLEVLRSDGDDCAAALAEVAPDDLAGAEPTAEVYGRDAIVRWGGETVFLARFDDGWRVTAAGCRPRGDDLPYDCSVEGR</sequence>
<feature type="non-terminal residue" evidence="1">
    <location>
        <position position="1"/>
    </location>
</feature>
<protein>
    <submittedName>
        <fullName evidence="1">Uncharacterized protein</fullName>
    </submittedName>
</protein>
<reference evidence="1 2" key="1">
    <citation type="submission" date="2013-08" db="EMBL/GenBank/DDBJ databases">
        <title>The genome sequence of Knoellia aerolata.</title>
        <authorList>
            <person name="Zhu W."/>
            <person name="Wang G."/>
        </authorList>
    </citation>
    <scope>NUCLEOTIDE SEQUENCE [LARGE SCALE GENOMIC DNA]</scope>
    <source>
        <strain evidence="1 2">DSM 18566</strain>
    </source>
</reference>
<accession>A0A0A0JWF7</accession>
<comment type="caution">
    <text evidence="1">The sequence shown here is derived from an EMBL/GenBank/DDBJ whole genome shotgun (WGS) entry which is preliminary data.</text>
</comment>
<dbReference type="RefSeq" id="WP_035935984.1">
    <property type="nucleotide sequence ID" value="NZ_AVPL01000016.1"/>
</dbReference>
<keyword evidence="2" id="KW-1185">Reference proteome</keyword>
<evidence type="ECO:0000313" key="2">
    <source>
        <dbReference type="Proteomes" id="UP000030013"/>
    </source>
</evidence>
<name>A0A0A0JWF7_9MICO</name>
<dbReference type="EMBL" id="AVPL01000016">
    <property type="protein sequence ID" value="KGN41498.1"/>
    <property type="molecule type" value="Genomic_DNA"/>
</dbReference>
<evidence type="ECO:0000313" key="1">
    <source>
        <dbReference type="EMBL" id="KGN41498.1"/>
    </source>
</evidence>
<dbReference type="AlphaFoldDB" id="A0A0A0JWF7"/>
<proteinExistence type="predicted"/>
<organism evidence="1 2">
    <name type="scientific">Knoellia aerolata DSM 18566</name>
    <dbReference type="NCBI Taxonomy" id="1385519"/>
    <lineage>
        <taxon>Bacteria</taxon>
        <taxon>Bacillati</taxon>
        <taxon>Actinomycetota</taxon>
        <taxon>Actinomycetes</taxon>
        <taxon>Micrococcales</taxon>
        <taxon>Intrasporangiaceae</taxon>
        <taxon>Knoellia</taxon>
    </lineage>
</organism>
<dbReference type="Proteomes" id="UP000030013">
    <property type="component" value="Unassembled WGS sequence"/>
</dbReference>
<gene>
    <name evidence="1" type="ORF">N801_06730</name>
</gene>